<proteinExistence type="predicted"/>
<keyword evidence="2" id="KW-1185">Reference proteome</keyword>
<reference evidence="1 2" key="1">
    <citation type="submission" date="2024-01" db="EMBL/GenBank/DDBJ databases">
        <authorList>
            <person name="Waweru B."/>
        </authorList>
    </citation>
    <scope>NUCLEOTIDE SEQUENCE [LARGE SCALE GENOMIC DNA]</scope>
</reference>
<dbReference type="EMBL" id="CAWUPB010000994">
    <property type="protein sequence ID" value="CAK7336077.1"/>
    <property type="molecule type" value="Genomic_DNA"/>
</dbReference>
<evidence type="ECO:0000313" key="2">
    <source>
        <dbReference type="Proteomes" id="UP001314170"/>
    </source>
</evidence>
<dbReference type="Proteomes" id="UP001314170">
    <property type="component" value="Unassembled WGS sequence"/>
</dbReference>
<protein>
    <submittedName>
        <fullName evidence="1">Uncharacterized protein</fullName>
    </submittedName>
</protein>
<evidence type="ECO:0000313" key="1">
    <source>
        <dbReference type="EMBL" id="CAK7336077.1"/>
    </source>
</evidence>
<sequence length="79" mass="8908">MAVRHLISTSDLNNEILTDLGKGGGRKEEEEEYVLINKKGKWGPRRSPLNSGFARAVRELGPTEKQAHARPCKNEKQYC</sequence>
<accession>A0AAV1RKJ9</accession>
<organism evidence="1 2">
    <name type="scientific">Dovyalis caffra</name>
    <dbReference type="NCBI Taxonomy" id="77055"/>
    <lineage>
        <taxon>Eukaryota</taxon>
        <taxon>Viridiplantae</taxon>
        <taxon>Streptophyta</taxon>
        <taxon>Embryophyta</taxon>
        <taxon>Tracheophyta</taxon>
        <taxon>Spermatophyta</taxon>
        <taxon>Magnoliopsida</taxon>
        <taxon>eudicotyledons</taxon>
        <taxon>Gunneridae</taxon>
        <taxon>Pentapetalae</taxon>
        <taxon>rosids</taxon>
        <taxon>fabids</taxon>
        <taxon>Malpighiales</taxon>
        <taxon>Salicaceae</taxon>
        <taxon>Flacourtieae</taxon>
        <taxon>Dovyalis</taxon>
    </lineage>
</organism>
<comment type="caution">
    <text evidence="1">The sequence shown here is derived from an EMBL/GenBank/DDBJ whole genome shotgun (WGS) entry which is preliminary data.</text>
</comment>
<name>A0AAV1RKJ9_9ROSI</name>
<dbReference type="AlphaFoldDB" id="A0AAV1RKJ9"/>
<gene>
    <name evidence="1" type="ORF">DCAF_LOCUS11082</name>
</gene>